<evidence type="ECO:0000313" key="1">
    <source>
        <dbReference type="EMBL" id="ARE22215.1"/>
    </source>
</evidence>
<protein>
    <submittedName>
        <fullName evidence="2">Uncharacterized protein</fullName>
    </submittedName>
</protein>
<evidence type="ECO:0000313" key="4">
    <source>
        <dbReference type="Proteomes" id="UP000663552"/>
    </source>
</evidence>
<evidence type="ECO:0000313" key="3">
    <source>
        <dbReference type="Proteomes" id="UP000192161"/>
    </source>
</evidence>
<evidence type="ECO:0000313" key="2">
    <source>
        <dbReference type="EMBL" id="QSD64216.1"/>
    </source>
</evidence>
<dbReference type="Proteomes" id="UP000192161">
    <property type="component" value="Plasmid pJM3D"/>
</dbReference>
<dbReference type="Proteomes" id="UP000663552">
    <property type="component" value="Plasmid p1196B"/>
</dbReference>
<reference evidence="2" key="2">
    <citation type="journal article" date="2020" name="Mol. Microbiol.">
        <title>The CWPS Rubik's cube: Linking diversity of cell wall polysaccharide structures with the encoded biosynthetic machinery of selected Lactococcus lactis strains.</title>
        <authorList>
            <person name="Mahony J."/>
            <person name="Frantzen C."/>
            <person name="Vinogradov E."/>
            <person name="Sadovskaya I."/>
            <person name="Theodorou I."/>
            <person name="Kelleher P."/>
            <person name="Chapot-Chartier M.P."/>
            <person name="Cambillau C."/>
            <person name="Holo H."/>
            <person name="van Sinderen D."/>
        </authorList>
    </citation>
    <scope>NUCLEOTIDE SEQUENCE</scope>
    <source>
        <strain evidence="2">1196</strain>
        <plasmid evidence="2 4">p1196A</plasmid>
    </source>
</reference>
<organism evidence="2 4">
    <name type="scientific">Lactococcus lactis subsp. cremoris</name>
    <name type="common">Streptococcus cremoris</name>
    <dbReference type="NCBI Taxonomy" id="1359"/>
    <lineage>
        <taxon>Bacteria</taxon>
        <taxon>Bacillati</taxon>
        <taxon>Bacillota</taxon>
        <taxon>Bacilli</taxon>
        <taxon>Lactobacillales</taxon>
        <taxon>Streptococcaceae</taxon>
        <taxon>Lactococcus</taxon>
    </lineage>
</organism>
<geneLocation type="plasmid" evidence="1 3">
    <name>pJM3D</name>
</geneLocation>
<dbReference type="AlphaFoldDB" id="A0A896TDY4"/>
<reference evidence="1 3" key="1">
    <citation type="journal article" date="2017" name="BMC Genomics">
        <title>Comparative and functional genomics of the Lactococcus lactis taxon; insights into evolution and niche adaptation.</title>
        <authorList>
            <person name="Kelleher P."/>
            <person name="Bottacini F."/>
            <person name="Mahony J."/>
            <person name="Kilcawley K.N."/>
            <person name="van Sinderen D."/>
        </authorList>
    </citation>
    <scope>NUCLEOTIDE SEQUENCE [LARGE SCALE GENOMIC DNA]</scope>
    <source>
        <strain evidence="1 3">JM3</strain>
    </source>
</reference>
<sequence length="96" mass="10530">MLNGNEYVVTVKDNKTDEAYLSVIVENVSGGKMVKSIVQNSKVSTEVNEDHVKKLLAFVNGTTVDELPVIEDLASKVLVVEATNKIGDDYIVELDF</sequence>
<geneLocation type="plasmid" evidence="2 4">
    <name>p1196A</name>
</geneLocation>
<dbReference type="RefSeq" id="WP_012881357.1">
    <property type="nucleotide sequence ID" value="NZ_CP016740.2"/>
</dbReference>
<proteinExistence type="predicted"/>
<gene>
    <name evidence="2" type="ORF">LL1196_pA17</name>
    <name evidence="1" type="ORF">LLJM3_04575</name>
</gene>
<reference evidence="1" key="3">
    <citation type="submission" date="2023-04" db="EMBL/GenBank/DDBJ databases">
        <authorList>
            <person name="McDonnell B."/>
        </authorList>
    </citation>
    <scope>NUCLEOTIDE SEQUENCE</scope>
    <source>
        <strain evidence="1">JM3</strain>
        <plasmid evidence="1">pJM3D</plasmid>
    </source>
</reference>
<name>A0A896TDY4_LACLC</name>
<dbReference type="EMBL" id="CP032149">
    <property type="protein sequence ID" value="QSD64216.1"/>
    <property type="molecule type" value="Genomic_DNA"/>
</dbReference>
<keyword evidence="2" id="KW-0614">Plasmid</keyword>
<accession>A0A896TDY4</accession>
<dbReference type="EMBL" id="CP016740">
    <property type="protein sequence ID" value="ARE22215.1"/>
    <property type="molecule type" value="Genomic_DNA"/>
</dbReference>